<gene>
    <name evidence="2" type="ORF">KHY36_04320</name>
</gene>
<dbReference type="EMBL" id="JAGZGG010000006">
    <property type="protein sequence ID" value="MBS5331740.1"/>
    <property type="molecule type" value="Genomic_DNA"/>
</dbReference>
<organism evidence="2 3">
    <name type="scientific">Subdoligranulum variabile</name>
    <dbReference type="NCBI Taxonomy" id="214851"/>
    <lineage>
        <taxon>Bacteria</taxon>
        <taxon>Bacillati</taxon>
        <taxon>Bacillota</taxon>
        <taxon>Clostridia</taxon>
        <taxon>Eubacteriales</taxon>
        <taxon>Oscillospiraceae</taxon>
        <taxon>Subdoligranulum</taxon>
    </lineage>
</organism>
<comment type="caution">
    <text evidence="2">The sequence shown here is derived from an EMBL/GenBank/DDBJ whole genome shotgun (WGS) entry which is preliminary data.</text>
</comment>
<dbReference type="AlphaFoldDB" id="A0A943DA89"/>
<feature type="region of interest" description="Disordered" evidence="1">
    <location>
        <begin position="41"/>
        <end position="83"/>
    </location>
</feature>
<accession>A0A943DA89</accession>
<feature type="compositionally biased region" description="Basic and acidic residues" evidence="1">
    <location>
        <begin position="57"/>
        <end position="83"/>
    </location>
</feature>
<evidence type="ECO:0000313" key="2">
    <source>
        <dbReference type="EMBL" id="MBS5331740.1"/>
    </source>
</evidence>
<sequence>MNLKEVLGDAYKEGMAFEEVEAALEKVTVPEDHSAEIERLKNALSKSNSEAAGYKKQLREKMTEDEQKKQKEQEEREELQSKYDKLLRESVIAKNKAKLVALGYEEALADETAEAMADGDSEKVFANQQKHLTSFEKKVRAEALKNTPKPTPDGDSKTMTLEKFRKLDPMERHKFSEEHPEEYKELYGGKE</sequence>
<reference evidence="2" key="1">
    <citation type="submission" date="2021-02" db="EMBL/GenBank/DDBJ databases">
        <title>Infant gut strain persistence is associated with maternal origin, phylogeny, and functional potential including surface adhesion and iron acquisition.</title>
        <authorList>
            <person name="Lou Y.C."/>
        </authorList>
    </citation>
    <scope>NUCLEOTIDE SEQUENCE</scope>
    <source>
        <strain evidence="2">L3_101_000M1_dasL3_101_000M1_concoct_87</strain>
    </source>
</reference>
<evidence type="ECO:0000256" key="1">
    <source>
        <dbReference type="SAM" id="MobiDB-lite"/>
    </source>
</evidence>
<dbReference type="Proteomes" id="UP000759273">
    <property type="component" value="Unassembled WGS sequence"/>
</dbReference>
<protein>
    <submittedName>
        <fullName evidence="2">Uncharacterized protein</fullName>
    </submittedName>
</protein>
<evidence type="ECO:0000313" key="3">
    <source>
        <dbReference type="Proteomes" id="UP000759273"/>
    </source>
</evidence>
<feature type="region of interest" description="Disordered" evidence="1">
    <location>
        <begin position="140"/>
        <end position="191"/>
    </location>
</feature>
<feature type="compositionally biased region" description="Basic and acidic residues" evidence="1">
    <location>
        <begin position="152"/>
        <end position="191"/>
    </location>
</feature>
<name>A0A943DA89_9FIRM</name>
<proteinExistence type="predicted"/>